<dbReference type="GO" id="GO:0008270">
    <property type="term" value="F:zinc ion binding"/>
    <property type="evidence" value="ECO:0007669"/>
    <property type="project" value="UniProtKB-KW"/>
</dbReference>
<keyword evidence="5" id="KW-0539">Nucleus</keyword>
<feature type="region of interest" description="Disordered" evidence="6">
    <location>
        <begin position="21"/>
        <end position="146"/>
    </location>
</feature>
<name>A0A8H3HXL3_9AGAM</name>
<comment type="caution">
    <text evidence="7">The sequence shown here is derived from an EMBL/GenBank/DDBJ whole genome shotgun (WGS) entry which is preliminary data.</text>
</comment>
<evidence type="ECO:0000256" key="6">
    <source>
        <dbReference type="SAM" id="MobiDB-lite"/>
    </source>
</evidence>
<keyword evidence="4" id="KW-0862">Zinc</keyword>
<keyword evidence="2" id="KW-0479">Metal-binding</keyword>
<dbReference type="EMBL" id="CAJNJQ010001726">
    <property type="protein sequence ID" value="CAE7147193.1"/>
    <property type="molecule type" value="Genomic_DNA"/>
</dbReference>
<dbReference type="PANTHER" id="PTHR46481">
    <property type="entry name" value="ZINC FINGER BED DOMAIN-CONTAINING PROTEIN 4"/>
    <property type="match status" value="1"/>
</dbReference>
<comment type="subcellular location">
    <subcellularLocation>
        <location evidence="1">Nucleus</location>
    </subcellularLocation>
</comment>
<dbReference type="AlphaFoldDB" id="A0A8H3HXL3"/>
<proteinExistence type="predicted"/>
<dbReference type="SUPFAM" id="SSF53098">
    <property type="entry name" value="Ribonuclease H-like"/>
    <property type="match status" value="1"/>
</dbReference>
<evidence type="ECO:0000256" key="5">
    <source>
        <dbReference type="ARBA" id="ARBA00023242"/>
    </source>
</evidence>
<feature type="region of interest" description="Disordered" evidence="6">
    <location>
        <begin position="440"/>
        <end position="473"/>
    </location>
</feature>
<evidence type="ECO:0000256" key="2">
    <source>
        <dbReference type="ARBA" id="ARBA00022723"/>
    </source>
</evidence>
<accession>A0A8H3HXL3</accession>
<dbReference type="GO" id="GO:0005634">
    <property type="term" value="C:nucleus"/>
    <property type="evidence" value="ECO:0007669"/>
    <property type="project" value="UniProtKB-SubCell"/>
</dbReference>
<dbReference type="InterPro" id="IPR012337">
    <property type="entry name" value="RNaseH-like_sf"/>
</dbReference>
<evidence type="ECO:0000256" key="3">
    <source>
        <dbReference type="ARBA" id="ARBA00022771"/>
    </source>
</evidence>
<protein>
    <recommendedName>
        <fullName evidence="9">AC transposase</fullName>
    </recommendedName>
</protein>
<dbReference type="InterPro" id="IPR052035">
    <property type="entry name" value="ZnF_BED_domain_contain"/>
</dbReference>
<feature type="compositionally biased region" description="Acidic residues" evidence="6">
    <location>
        <begin position="445"/>
        <end position="470"/>
    </location>
</feature>
<evidence type="ECO:0000313" key="7">
    <source>
        <dbReference type="EMBL" id="CAE7147193.1"/>
    </source>
</evidence>
<organism evidence="7 8">
    <name type="scientific">Rhizoctonia solani</name>
    <dbReference type="NCBI Taxonomy" id="456999"/>
    <lineage>
        <taxon>Eukaryota</taxon>
        <taxon>Fungi</taxon>
        <taxon>Dikarya</taxon>
        <taxon>Basidiomycota</taxon>
        <taxon>Agaricomycotina</taxon>
        <taxon>Agaricomycetes</taxon>
        <taxon>Cantharellales</taxon>
        <taxon>Ceratobasidiaceae</taxon>
        <taxon>Rhizoctonia</taxon>
    </lineage>
</organism>
<gene>
    <name evidence="7" type="ORF">RDB_LOCUS84597</name>
</gene>
<evidence type="ECO:0008006" key="9">
    <source>
        <dbReference type="Google" id="ProtNLM"/>
    </source>
</evidence>
<dbReference type="PANTHER" id="PTHR46481:SF10">
    <property type="entry name" value="ZINC FINGER BED DOMAIN-CONTAINING PROTEIN 39"/>
    <property type="match status" value="1"/>
</dbReference>
<evidence type="ECO:0000256" key="1">
    <source>
        <dbReference type="ARBA" id="ARBA00004123"/>
    </source>
</evidence>
<dbReference type="Proteomes" id="UP000663827">
    <property type="component" value="Unassembled WGS sequence"/>
</dbReference>
<reference evidence="7" key="1">
    <citation type="submission" date="2021-01" db="EMBL/GenBank/DDBJ databases">
        <authorList>
            <person name="Kaushik A."/>
        </authorList>
    </citation>
    <scope>NUCLEOTIDE SEQUENCE</scope>
    <source>
        <strain evidence="7">AG5</strain>
    </source>
</reference>
<feature type="compositionally biased region" description="Polar residues" evidence="6">
    <location>
        <begin position="88"/>
        <end position="123"/>
    </location>
</feature>
<evidence type="ECO:0000256" key="4">
    <source>
        <dbReference type="ARBA" id="ARBA00022833"/>
    </source>
</evidence>
<evidence type="ECO:0000313" key="8">
    <source>
        <dbReference type="Proteomes" id="UP000663827"/>
    </source>
</evidence>
<keyword evidence="3" id="KW-0863">Zinc-finger</keyword>
<sequence length="699" mass="78705">MQATHGEGQFTEKITQWIFSVSQHPYPPPPVMYVSSEEEEAPPANQARYVHRPQKRPRADTALSDDIIPENLRIVINRRDTPFEPSSPDEQSASPSESHGSRSVRTSTPSAPSEAGSTTTSMVQAKVQDKQRRSKTAHQRLNAENQETERQACIARIATSTAKDLYAKFEEPQLIPIVGKRSTHYGFKCKYCPDVIPRGIPVMETSNLANHATRCAAARKHSQDLLSLGVTSSAIRLTYEYVRELYALWFAQHARPFILVEDDYYVHLLHPDARKHMPSRATISKDVKLMYDATQQEVIKLLASGYMQAHKGVFHLALDLCQSANGFDYLGLVVFWASAVSGQMKIERLVVECLNFEGAHTGVALSKTVLKVLRKFGIEDRVWGVVCDNASNNDSMLNLLGNCDLKRMKGPKSGVHCAAHVLNLAAQAILAMLRTKRRDIRPDNGDEDEDEDEETEFNVNVEEDPDADKDDDGRAVSHMLIDEELFEELEEPLEGDIEKIELPPIEPGSLEEKQFSKAATAYWKLAKVAHKLRYCPAAKKTFQVCCQEKGVDRPHNLRRDVCTRWGSTSQMFDDGARVFAALLPYQQNRKYTPLSRTFRADDYDGIQEVRKLLKPLAAVTEILCRASVPSIAELIIHFDCLTQEFTDIALDEERPLWARHGAVQAIRVLNKYYGKTSTRLFPAPSMRMTTTESKRSANC</sequence>